<dbReference type="EMBL" id="CAKKNE010000002">
    <property type="protein sequence ID" value="CAH0368686.1"/>
    <property type="molecule type" value="Genomic_DNA"/>
</dbReference>
<evidence type="ECO:0000313" key="2">
    <source>
        <dbReference type="Proteomes" id="UP000789595"/>
    </source>
</evidence>
<evidence type="ECO:0000313" key="1">
    <source>
        <dbReference type="EMBL" id="CAH0368686.1"/>
    </source>
</evidence>
<dbReference type="InterPro" id="IPR004344">
    <property type="entry name" value="TTL/TTLL_fam"/>
</dbReference>
<protein>
    <submittedName>
        <fullName evidence="1">Uncharacterized protein</fullName>
    </submittedName>
</protein>
<gene>
    <name evidence="1" type="ORF">PECAL_2P17590</name>
</gene>
<sequence length="372" mass="41063">QTAQTQLSGWETFNFLVLVPAAPFVTAPRRLVLVPAARHSSPLPRAAMINARDVSSAWKGVPWPRVFAQEIVADRLFLRSALIRKDLLPRYAPRMPLTWTIAGEADCRRAERREGPLNEDGVFYEEGWCLKPADSSNAFGIRFCADDDLEKTYNEARAGDERSLWVAQRAIPSLPLMQGNKFHLRLLALVVGDLECFVFDDARVLVSPVPMSDDNDHARITNRSFNVDHAAYDAAKHNQSLRVCGELDGAALLKQARTLIAGVAKRLAKADALRRGVNGAPPPPSTTGEKRHFFALPNAWELFGVDAMVTPDNQLVLLEFNPEPSMGMWGLTKKEILKGKCPVTDGVPRSSSECVGFTKVYSKRFEAALAAA</sequence>
<feature type="non-terminal residue" evidence="1">
    <location>
        <position position="1"/>
    </location>
</feature>
<feature type="non-terminal residue" evidence="1">
    <location>
        <position position="372"/>
    </location>
</feature>
<reference evidence="1" key="1">
    <citation type="submission" date="2021-11" db="EMBL/GenBank/DDBJ databases">
        <authorList>
            <consortium name="Genoscope - CEA"/>
            <person name="William W."/>
        </authorList>
    </citation>
    <scope>NUCLEOTIDE SEQUENCE</scope>
</reference>
<accession>A0A8J2SJG7</accession>
<proteinExistence type="predicted"/>
<dbReference type="OrthoDB" id="202825at2759"/>
<dbReference type="AlphaFoldDB" id="A0A8J2SJG7"/>
<dbReference type="Gene3D" id="3.30.470.20">
    <property type="entry name" value="ATP-grasp fold, B domain"/>
    <property type="match status" value="1"/>
</dbReference>
<dbReference type="Pfam" id="PF03133">
    <property type="entry name" value="TTL"/>
    <property type="match status" value="1"/>
</dbReference>
<comment type="caution">
    <text evidence="1">The sequence shown here is derived from an EMBL/GenBank/DDBJ whole genome shotgun (WGS) entry which is preliminary data.</text>
</comment>
<dbReference type="SUPFAM" id="SSF56059">
    <property type="entry name" value="Glutathione synthetase ATP-binding domain-like"/>
    <property type="match status" value="1"/>
</dbReference>
<keyword evidence="2" id="KW-1185">Reference proteome</keyword>
<organism evidence="1 2">
    <name type="scientific">Pelagomonas calceolata</name>
    <dbReference type="NCBI Taxonomy" id="35677"/>
    <lineage>
        <taxon>Eukaryota</taxon>
        <taxon>Sar</taxon>
        <taxon>Stramenopiles</taxon>
        <taxon>Ochrophyta</taxon>
        <taxon>Pelagophyceae</taxon>
        <taxon>Pelagomonadales</taxon>
        <taxon>Pelagomonadaceae</taxon>
        <taxon>Pelagomonas</taxon>
    </lineage>
</organism>
<name>A0A8J2SJG7_9STRA</name>
<dbReference type="Proteomes" id="UP000789595">
    <property type="component" value="Unassembled WGS sequence"/>
</dbReference>